<evidence type="ECO:0000313" key="9">
    <source>
        <dbReference type="Proteomes" id="UP000600171"/>
    </source>
</evidence>
<keyword evidence="5 6" id="KW-0472">Membrane</keyword>
<evidence type="ECO:0000313" key="8">
    <source>
        <dbReference type="EMBL" id="GGH61177.1"/>
    </source>
</evidence>
<organism evidence="8 9">
    <name type="scientific">Rothia aerolata</name>
    <dbReference type="NCBI Taxonomy" id="1812262"/>
    <lineage>
        <taxon>Bacteria</taxon>
        <taxon>Bacillati</taxon>
        <taxon>Actinomycetota</taxon>
        <taxon>Actinomycetes</taxon>
        <taxon>Micrococcales</taxon>
        <taxon>Micrococcaceae</taxon>
        <taxon>Rothia</taxon>
    </lineage>
</organism>
<evidence type="ECO:0000259" key="7">
    <source>
        <dbReference type="Pfam" id="PF00482"/>
    </source>
</evidence>
<dbReference type="AlphaFoldDB" id="A0A917IRH6"/>
<comment type="caution">
    <text evidence="8">The sequence shown here is derived from an EMBL/GenBank/DDBJ whole genome shotgun (WGS) entry which is preliminary data.</text>
</comment>
<feature type="domain" description="Type II secretion system protein GspF" evidence="7">
    <location>
        <begin position="1"/>
        <end position="115"/>
    </location>
</feature>
<dbReference type="GO" id="GO:0005886">
    <property type="term" value="C:plasma membrane"/>
    <property type="evidence" value="ECO:0007669"/>
    <property type="project" value="UniProtKB-SubCell"/>
</dbReference>
<evidence type="ECO:0000256" key="2">
    <source>
        <dbReference type="ARBA" id="ARBA00022475"/>
    </source>
</evidence>
<evidence type="ECO:0000256" key="4">
    <source>
        <dbReference type="ARBA" id="ARBA00022989"/>
    </source>
</evidence>
<feature type="transmembrane region" description="Helical" evidence="6">
    <location>
        <begin position="60"/>
        <end position="79"/>
    </location>
</feature>
<evidence type="ECO:0000256" key="1">
    <source>
        <dbReference type="ARBA" id="ARBA00004651"/>
    </source>
</evidence>
<sequence>MLSAGLSLVLALERLGELEGGRHREYLHTVVLRLKAGGSWGQAWAGEPTPAELVPLRDTLGFMVETGAPSAALIEIMAARERRKGYRTSEKSAAKLGVKLVVPLGLCSLPAFICLGVLPVLISMVPAVLP</sequence>
<keyword evidence="9" id="KW-1185">Reference proteome</keyword>
<proteinExistence type="predicted"/>
<dbReference type="Pfam" id="PF00482">
    <property type="entry name" value="T2SSF"/>
    <property type="match status" value="1"/>
</dbReference>
<evidence type="ECO:0000256" key="3">
    <source>
        <dbReference type="ARBA" id="ARBA00022692"/>
    </source>
</evidence>
<dbReference type="EMBL" id="BMDC01000001">
    <property type="protein sequence ID" value="GGH61177.1"/>
    <property type="molecule type" value="Genomic_DNA"/>
</dbReference>
<reference evidence="8 9" key="1">
    <citation type="journal article" date="2014" name="Int. J. Syst. Evol. Microbiol.">
        <title>Complete genome sequence of Corynebacterium casei LMG S-19264T (=DSM 44701T), isolated from a smear-ripened cheese.</title>
        <authorList>
            <consortium name="US DOE Joint Genome Institute (JGI-PGF)"/>
            <person name="Walter F."/>
            <person name="Albersmeier A."/>
            <person name="Kalinowski J."/>
            <person name="Ruckert C."/>
        </authorList>
    </citation>
    <scope>NUCLEOTIDE SEQUENCE [LARGE SCALE GENOMIC DNA]</scope>
    <source>
        <strain evidence="8 9">CCM 8669</strain>
    </source>
</reference>
<dbReference type="Proteomes" id="UP000600171">
    <property type="component" value="Unassembled WGS sequence"/>
</dbReference>
<protein>
    <recommendedName>
        <fullName evidence="7">Type II secretion system protein GspF domain-containing protein</fullName>
    </recommendedName>
</protein>
<accession>A0A917IRH6</accession>
<comment type="subcellular location">
    <subcellularLocation>
        <location evidence="1">Cell membrane</location>
        <topology evidence="1">Multi-pass membrane protein</topology>
    </subcellularLocation>
</comment>
<evidence type="ECO:0000256" key="6">
    <source>
        <dbReference type="SAM" id="Phobius"/>
    </source>
</evidence>
<feature type="transmembrane region" description="Helical" evidence="6">
    <location>
        <begin position="100"/>
        <end position="122"/>
    </location>
</feature>
<keyword evidence="4 6" id="KW-1133">Transmembrane helix</keyword>
<gene>
    <name evidence="8" type="ORF">GCM10007359_10110</name>
</gene>
<dbReference type="InterPro" id="IPR018076">
    <property type="entry name" value="T2SS_GspF_dom"/>
</dbReference>
<name>A0A917IRH6_9MICC</name>
<evidence type="ECO:0000256" key="5">
    <source>
        <dbReference type="ARBA" id="ARBA00023136"/>
    </source>
</evidence>
<keyword evidence="3 6" id="KW-0812">Transmembrane</keyword>
<keyword evidence="2" id="KW-1003">Cell membrane</keyword>